<comment type="caution">
    <text evidence="1">The sequence shown here is derived from an EMBL/GenBank/DDBJ whole genome shotgun (WGS) entry which is preliminary data.</text>
</comment>
<keyword evidence="2" id="KW-1185">Reference proteome</keyword>
<dbReference type="InterPro" id="IPR021268">
    <property type="entry name" value="DUF2845"/>
</dbReference>
<evidence type="ECO:0000313" key="2">
    <source>
        <dbReference type="Proteomes" id="UP001501600"/>
    </source>
</evidence>
<evidence type="ECO:0000313" key="1">
    <source>
        <dbReference type="EMBL" id="GAA5194473.1"/>
    </source>
</evidence>
<dbReference type="EMBL" id="BAABLF010000029">
    <property type="protein sequence ID" value="GAA5194473.1"/>
    <property type="molecule type" value="Genomic_DNA"/>
</dbReference>
<gene>
    <name evidence="1" type="ORF">GCM10025772_27500</name>
</gene>
<sequence length="102" mass="11455">MSKKRIARLGKGLAILWLALGVLPNSLQAVENRLHSARCGTDLVKLGDSRATLLAHCGRPLESLSVGRGAREYHFRQERSGPTTIFRIRDGRVIEIRQIRRL</sequence>
<dbReference type="Proteomes" id="UP001501600">
    <property type="component" value="Unassembled WGS sequence"/>
</dbReference>
<evidence type="ECO:0008006" key="3">
    <source>
        <dbReference type="Google" id="ProtNLM"/>
    </source>
</evidence>
<accession>A0ABP9SDC7</accession>
<organism evidence="1 2">
    <name type="scientific">Ferrimonas gelatinilytica</name>
    <dbReference type="NCBI Taxonomy" id="1255257"/>
    <lineage>
        <taxon>Bacteria</taxon>
        <taxon>Pseudomonadati</taxon>
        <taxon>Pseudomonadota</taxon>
        <taxon>Gammaproteobacteria</taxon>
        <taxon>Alteromonadales</taxon>
        <taxon>Ferrimonadaceae</taxon>
        <taxon>Ferrimonas</taxon>
    </lineage>
</organism>
<name>A0ABP9SDC7_9GAMM</name>
<reference evidence="2" key="1">
    <citation type="journal article" date="2019" name="Int. J. Syst. Evol. Microbiol.">
        <title>The Global Catalogue of Microorganisms (GCM) 10K type strain sequencing project: providing services to taxonomists for standard genome sequencing and annotation.</title>
        <authorList>
            <consortium name="The Broad Institute Genomics Platform"/>
            <consortium name="The Broad Institute Genome Sequencing Center for Infectious Disease"/>
            <person name="Wu L."/>
            <person name="Ma J."/>
        </authorList>
    </citation>
    <scope>NUCLEOTIDE SEQUENCE [LARGE SCALE GENOMIC DNA]</scope>
    <source>
        <strain evidence="2">JCM 18720</strain>
    </source>
</reference>
<proteinExistence type="predicted"/>
<dbReference type="Pfam" id="PF11006">
    <property type="entry name" value="DUF2845"/>
    <property type="match status" value="1"/>
</dbReference>
<protein>
    <recommendedName>
        <fullName evidence="3">DUF2845 domain-containing protein</fullName>
    </recommendedName>
</protein>
<dbReference type="RefSeq" id="WP_345317745.1">
    <property type="nucleotide sequence ID" value="NZ_BAABLF010000029.1"/>
</dbReference>